<dbReference type="InterPro" id="IPR014039">
    <property type="entry name" value="Transl_elong_EFTs/EF1B_dimer"/>
</dbReference>
<evidence type="ECO:0000256" key="7">
    <source>
        <dbReference type="RuleBase" id="RU000642"/>
    </source>
</evidence>
<dbReference type="Pfam" id="PF00889">
    <property type="entry name" value="EF_TS"/>
    <property type="match status" value="1"/>
</dbReference>
<comment type="subcellular location">
    <subcellularLocation>
        <location evidence="6 8">Cytoplasm</location>
    </subcellularLocation>
</comment>
<reference evidence="10 11" key="1">
    <citation type="journal article" date="2014" name="PLoS ONE">
        <title>An emerging Mycoplasma associated with trichomoniasis, vaginal infection and disease.</title>
        <authorList>
            <consortium name="Vaginal Microbiome Consortium"/>
            <person name="Fettweis J.M."/>
            <person name="Serrano M.G."/>
            <person name="Huang B."/>
            <person name="Brooks J.P."/>
            <person name="Glascock A.L."/>
            <person name="Sheth N.U."/>
            <person name="Strauss J.F.III."/>
            <person name="Jefferson K.K."/>
            <person name="Buck G.A."/>
        </authorList>
    </citation>
    <scope>NUCLEOTIDE SEQUENCE [LARGE SCALE GENOMIC DNA]</scope>
    <source>
        <strain evidence="10 11">VCU_M1</strain>
    </source>
</reference>
<dbReference type="InterPro" id="IPR009060">
    <property type="entry name" value="UBA-like_sf"/>
</dbReference>
<keyword evidence="11" id="KW-1185">Reference proteome</keyword>
<dbReference type="KEGG" id="mgj:MGM1_3610"/>
<accession>A0A097ST16</accession>
<dbReference type="GO" id="GO:0003746">
    <property type="term" value="F:translation elongation factor activity"/>
    <property type="evidence" value="ECO:0007669"/>
    <property type="project" value="UniProtKB-UniRule"/>
</dbReference>
<dbReference type="EMBL" id="CP007711">
    <property type="protein sequence ID" value="AIV03733.1"/>
    <property type="molecule type" value="Genomic_DNA"/>
</dbReference>
<dbReference type="HOGENOM" id="CLU_047155_0_2_14"/>
<evidence type="ECO:0000256" key="4">
    <source>
        <dbReference type="ARBA" id="ARBA00022917"/>
    </source>
</evidence>
<evidence type="ECO:0000256" key="2">
    <source>
        <dbReference type="ARBA" id="ARBA00016956"/>
    </source>
</evidence>
<dbReference type="FunFam" id="1.10.8.10:FF:000001">
    <property type="entry name" value="Elongation factor Ts"/>
    <property type="match status" value="1"/>
</dbReference>
<comment type="similarity">
    <text evidence="1 6 7">Belongs to the EF-Ts family.</text>
</comment>
<dbReference type="Proteomes" id="UP000030066">
    <property type="component" value="Chromosome"/>
</dbReference>
<dbReference type="Gene3D" id="3.30.479.20">
    <property type="entry name" value="Elongation factor Ts, dimerisation domain"/>
    <property type="match status" value="2"/>
</dbReference>
<keyword evidence="4 6" id="KW-0648">Protein biosynthesis</keyword>
<gene>
    <name evidence="6 10" type="primary">tsf</name>
    <name evidence="10" type="ORF">MGM1_3610</name>
</gene>
<evidence type="ECO:0000256" key="3">
    <source>
        <dbReference type="ARBA" id="ARBA00022768"/>
    </source>
</evidence>
<dbReference type="SUPFAM" id="SSF54713">
    <property type="entry name" value="Elongation factor Ts (EF-Ts), dimerisation domain"/>
    <property type="match status" value="2"/>
</dbReference>
<dbReference type="CDD" id="cd14275">
    <property type="entry name" value="UBA_EF-Ts"/>
    <property type="match status" value="1"/>
</dbReference>
<dbReference type="Gene3D" id="1.10.286.20">
    <property type="match status" value="1"/>
</dbReference>
<dbReference type="InterPro" id="IPR036402">
    <property type="entry name" value="EF-Ts_dimer_sf"/>
</dbReference>
<dbReference type="PROSITE" id="PS01127">
    <property type="entry name" value="EF_TS_2"/>
    <property type="match status" value="1"/>
</dbReference>
<evidence type="ECO:0000313" key="11">
    <source>
        <dbReference type="Proteomes" id="UP000030066"/>
    </source>
</evidence>
<dbReference type="Gene3D" id="1.10.8.10">
    <property type="entry name" value="DNA helicase RuvA subunit, C-terminal domain"/>
    <property type="match status" value="1"/>
</dbReference>
<evidence type="ECO:0000256" key="6">
    <source>
        <dbReference type="HAMAP-Rule" id="MF_00050"/>
    </source>
</evidence>
<dbReference type="STRING" id="1318617.MGM1_3610"/>
<dbReference type="eggNOG" id="COG0264">
    <property type="taxonomic scope" value="Bacteria"/>
</dbReference>
<evidence type="ECO:0000313" key="10">
    <source>
        <dbReference type="EMBL" id="AIV03733.1"/>
    </source>
</evidence>
<dbReference type="PANTHER" id="PTHR11741:SF0">
    <property type="entry name" value="ELONGATION FACTOR TS, MITOCHONDRIAL"/>
    <property type="match status" value="1"/>
</dbReference>
<keyword evidence="6" id="KW-0963">Cytoplasm</keyword>
<dbReference type="HAMAP" id="MF_00050">
    <property type="entry name" value="EF_Ts"/>
    <property type="match status" value="1"/>
</dbReference>
<organism evidence="10 11">
    <name type="scientific">Candidatus Malacoplasma girerdii</name>
    <dbReference type="NCBI Taxonomy" id="1318617"/>
    <lineage>
        <taxon>Bacteria</taxon>
        <taxon>Bacillati</taxon>
        <taxon>Mycoplasmatota</taxon>
        <taxon>Mycoplasmoidales</taxon>
        <taxon>Mycoplasmoidaceae</taxon>
        <taxon>Malacoplasma</taxon>
    </lineage>
</organism>
<dbReference type="GO" id="GO:0005737">
    <property type="term" value="C:cytoplasm"/>
    <property type="evidence" value="ECO:0007669"/>
    <property type="project" value="UniProtKB-SubCell"/>
</dbReference>
<dbReference type="NCBIfam" id="TIGR00116">
    <property type="entry name" value="tsf"/>
    <property type="match status" value="1"/>
</dbReference>
<name>A0A097ST16_9BACT</name>
<feature type="domain" description="Translation elongation factor EFTs/EF1B dimerisation" evidence="9">
    <location>
        <begin position="69"/>
        <end position="272"/>
    </location>
</feature>
<dbReference type="AlphaFoldDB" id="A0A097ST16"/>
<dbReference type="InterPro" id="IPR018101">
    <property type="entry name" value="Transl_elong_Ts_CS"/>
</dbReference>
<proteinExistence type="inferred from homology"/>
<evidence type="ECO:0000256" key="8">
    <source>
        <dbReference type="RuleBase" id="RU000643"/>
    </source>
</evidence>
<evidence type="ECO:0000256" key="1">
    <source>
        <dbReference type="ARBA" id="ARBA00005532"/>
    </source>
</evidence>
<evidence type="ECO:0000259" key="9">
    <source>
        <dbReference type="Pfam" id="PF00889"/>
    </source>
</evidence>
<sequence>MASTELIKKLRDMTQAGVMDAVKALKECHDDLDKAAQWLREKGIAKASKKAGAIVTEGVVKTSVDDNYAAIIEINSQTDFVAKNDGFINLVKEIKSLVAQHKPQDIDALNNIKTADGSTISGACINLTAKTGEKIVVRRIGVLNKTDNQFFQVYEHFNDKIGVIMLVNNHKEDVNKGVAMHIAAMNPKFLRIEDVSRDFLENEKAILTKQTLAEGKPADRVEMIVKGRIRKSLSEVCLLEQNFFKDPSKTIGQYLNENGVELIKFIRFEVGEGVEKKQTDFAAEVAQQIGK</sequence>
<evidence type="ECO:0000256" key="5">
    <source>
        <dbReference type="ARBA" id="ARBA00025453"/>
    </source>
</evidence>
<keyword evidence="3 6" id="KW-0251">Elongation factor</keyword>
<dbReference type="InterPro" id="IPR001816">
    <property type="entry name" value="Transl_elong_EFTs/EF1B"/>
</dbReference>
<dbReference type="PANTHER" id="PTHR11741">
    <property type="entry name" value="ELONGATION FACTOR TS"/>
    <property type="match status" value="1"/>
</dbReference>
<comment type="function">
    <text evidence="5 6 7">Associates with the EF-Tu.GDP complex and induces the exchange of GDP to GTP. It remains bound to the aminoacyl-tRNA.EF-Tu.GTP complex up to the GTP hydrolysis stage on the ribosome.</text>
</comment>
<dbReference type="SUPFAM" id="SSF46934">
    <property type="entry name" value="UBA-like"/>
    <property type="match status" value="1"/>
</dbReference>
<protein>
    <recommendedName>
        <fullName evidence="2 6">Elongation factor Ts</fullName>
        <shortName evidence="6">EF-Ts</shortName>
    </recommendedName>
</protein>
<feature type="region of interest" description="Involved in Mg(2+) ion dislocation from EF-Tu" evidence="6">
    <location>
        <begin position="78"/>
        <end position="81"/>
    </location>
</feature>